<gene>
    <name evidence="2" type="ORF">C122C_0908</name>
    <name evidence="3" type="ORF">KIJ12_03115</name>
</gene>
<feature type="transmembrane region" description="Helical" evidence="1">
    <location>
        <begin position="41"/>
        <end position="64"/>
    </location>
</feature>
<keyword evidence="1" id="KW-0472">Membrane</keyword>
<feature type="transmembrane region" description="Helical" evidence="1">
    <location>
        <begin position="12"/>
        <end position="35"/>
    </location>
</feature>
<dbReference type="RefSeq" id="WP_013231854.1">
    <property type="nucleotide sequence ID" value="NZ_BPKT01000007.1"/>
</dbReference>
<sequence length="175" mass="20456">MKKTHAIANQLLHHPSTIVITLLSTMVAIMLSYNIIMRYGISWHVFSTILILYPFVVVFIYSLRRYVTLPLVTYLHQYFPKIFKTWISAHVSVPFFVIAANVTVMMSIFTETHRHMYPVFFTGFLSNWAKTFFVAIPVFFFIARPTVVYIFKRLQIKYPLPTVLAPEITVINTKK</sequence>
<dbReference type="EMBL" id="FBSY01000007">
    <property type="protein sequence ID" value="CUW11243.1"/>
    <property type="molecule type" value="Genomic_DNA"/>
</dbReference>
<protein>
    <recommendedName>
        <fullName evidence="6">DUF2798 domain-containing protein</fullName>
    </recommendedName>
</protein>
<dbReference type="EMBL" id="JAHBFI010000007">
    <property type="protein sequence ID" value="MBZ5962157.1"/>
    <property type="molecule type" value="Genomic_DNA"/>
</dbReference>
<accession>A0A9Q3SXH5</accession>
<evidence type="ECO:0000256" key="1">
    <source>
        <dbReference type="SAM" id="Phobius"/>
    </source>
</evidence>
<keyword evidence="1" id="KW-0812">Transmembrane</keyword>
<evidence type="ECO:0008006" key="6">
    <source>
        <dbReference type="Google" id="ProtNLM"/>
    </source>
</evidence>
<dbReference type="Proteomes" id="UP000199271">
    <property type="component" value="Unassembled WGS sequence"/>
</dbReference>
<evidence type="ECO:0000313" key="4">
    <source>
        <dbReference type="Proteomes" id="UP000199271"/>
    </source>
</evidence>
<dbReference type="GeneID" id="34301557"/>
<feature type="transmembrane region" description="Helical" evidence="1">
    <location>
        <begin position="128"/>
        <end position="151"/>
    </location>
</feature>
<reference evidence="3" key="2">
    <citation type="submission" date="2021-05" db="EMBL/GenBank/DDBJ databases">
        <title>Pangenome of Leuconostoc gelidum warrants species status for Leuconostoc gelidum subsp. gasicomitatum.</title>
        <authorList>
            <person name="Johansson P."/>
            <person name="Sade E."/>
            <person name="Hultman J."/>
            <person name="Auvinen P."/>
            <person name="Bjorkroth J."/>
        </authorList>
    </citation>
    <scope>NUCLEOTIDE SEQUENCE</scope>
    <source>
        <strain evidence="3">A.21.4</strain>
    </source>
</reference>
<evidence type="ECO:0000313" key="2">
    <source>
        <dbReference type="EMBL" id="CUW11243.1"/>
    </source>
</evidence>
<organism evidence="3 5">
    <name type="scientific">Leuconostoc gasicomitatum</name>
    <dbReference type="NCBI Taxonomy" id="115778"/>
    <lineage>
        <taxon>Bacteria</taxon>
        <taxon>Bacillati</taxon>
        <taxon>Bacillota</taxon>
        <taxon>Bacilli</taxon>
        <taxon>Lactobacillales</taxon>
        <taxon>Lactobacillaceae</taxon>
        <taxon>Leuconostoc</taxon>
        <taxon>Leuconostoc gelidum group</taxon>
    </lineage>
</organism>
<dbReference type="OMA" id="IMRYGIS"/>
<evidence type="ECO:0000313" key="3">
    <source>
        <dbReference type="EMBL" id="MBZ5962157.1"/>
    </source>
</evidence>
<reference evidence="2 4" key="1">
    <citation type="submission" date="2015-12" db="EMBL/GenBank/DDBJ databases">
        <authorList>
            <person name="Andreevskaya M."/>
        </authorList>
    </citation>
    <scope>NUCLEOTIDE SEQUENCE [LARGE SCALE GENOMIC DNA]</scope>
    <source>
        <strain evidence="2 4">C122c</strain>
    </source>
</reference>
<dbReference type="AlphaFoldDB" id="A0A9Q3SXH5"/>
<keyword evidence="1" id="KW-1133">Transmembrane helix</keyword>
<feature type="transmembrane region" description="Helical" evidence="1">
    <location>
        <begin position="85"/>
        <end position="108"/>
    </location>
</feature>
<comment type="caution">
    <text evidence="3">The sequence shown here is derived from an EMBL/GenBank/DDBJ whole genome shotgun (WGS) entry which is preliminary data.</text>
</comment>
<proteinExistence type="predicted"/>
<keyword evidence="4" id="KW-1185">Reference proteome</keyword>
<name>A0A9Q3SXH5_9LACO</name>
<evidence type="ECO:0000313" key="5">
    <source>
        <dbReference type="Proteomes" id="UP000752647"/>
    </source>
</evidence>
<dbReference type="Proteomes" id="UP000752647">
    <property type="component" value="Unassembled WGS sequence"/>
</dbReference>